<dbReference type="InterPro" id="IPR001544">
    <property type="entry name" value="Aminotrans_IV"/>
</dbReference>
<dbReference type="Gene3D" id="3.20.10.10">
    <property type="entry name" value="D-amino Acid Aminotransferase, subunit A, domain 2"/>
    <property type="match status" value="1"/>
</dbReference>
<dbReference type="AlphaFoldDB" id="A0A934JBI2"/>
<evidence type="ECO:0000256" key="4">
    <source>
        <dbReference type="ARBA" id="ARBA00005072"/>
    </source>
</evidence>
<protein>
    <recommendedName>
        <fullName evidence="17">Branched-chain-amino-acid aminotransferase</fullName>
        <ecNumber evidence="17">2.6.1.42</ecNumber>
    </recommendedName>
</protein>
<dbReference type="GO" id="GO:0009082">
    <property type="term" value="P:branched-chain amino acid biosynthetic process"/>
    <property type="evidence" value="ECO:0007669"/>
    <property type="project" value="UniProtKB-KW"/>
</dbReference>
<keyword evidence="8 17" id="KW-0808">Transferase</keyword>
<comment type="similarity">
    <text evidence="5 15">Belongs to the class-IV pyridoxal-phosphate-dependent aminotransferase family.</text>
</comment>
<evidence type="ECO:0000256" key="11">
    <source>
        <dbReference type="ARBA" id="ARBA00048212"/>
    </source>
</evidence>
<dbReference type="EC" id="2.6.1.42" evidence="17"/>
<evidence type="ECO:0000256" key="17">
    <source>
        <dbReference type="RuleBase" id="RU004517"/>
    </source>
</evidence>
<sequence length="363" mass="40588">MTHRISVELATTKRPKPDVSKIGFGSCFTDHMFMMDYDADKGWHSPQILPYQPIMMDPAAKVFHYGQTIFEGLKAYRTADGRILLFRPQQNLKRLNRSNERMSIPDVDEELALEALRQLVLVDQDWIPREEGTSLYIRPYVFATEPLLGVAPSRQYKFMIIMSPVGSYYAEGIHPVRIHVESEYVRAVAGGVGQAKTAGNYAAGLKAQEKASEQGYSQVLWLDGVHRKYIEEVGSMNVFFRIGDKVVTPELNGSILAGITRDSVIQMLGSWGVEVEQRRLSIEELFEAQEQGRLVEAFGTGTAAVISPVGELNWENRKIIIGEGRTGELSARLYNELTGIQRGELADPFGWVLELKGTVSATS</sequence>
<evidence type="ECO:0000256" key="1">
    <source>
        <dbReference type="ARBA" id="ARBA00001933"/>
    </source>
</evidence>
<dbReference type="InterPro" id="IPR033939">
    <property type="entry name" value="BCAT_family"/>
</dbReference>
<dbReference type="GO" id="GO:0004084">
    <property type="term" value="F:branched-chain-amino-acid transaminase activity"/>
    <property type="evidence" value="ECO:0007669"/>
    <property type="project" value="UniProtKB-EC"/>
</dbReference>
<evidence type="ECO:0000256" key="7">
    <source>
        <dbReference type="ARBA" id="ARBA00022605"/>
    </source>
</evidence>
<dbReference type="CDD" id="cd01557">
    <property type="entry name" value="BCAT_beta_family"/>
    <property type="match status" value="1"/>
</dbReference>
<proteinExistence type="inferred from homology"/>
<keyword evidence="10 17" id="KW-0100">Branched-chain amino acid biosynthesis</keyword>
<evidence type="ECO:0000313" key="20">
    <source>
        <dbReference type="Proteomes" id="UP000640274"/>
    </source>
</evidence>
<dbReference type="InterPro" id="IPR018300">
    <property type="entry name" value="Aminotrans_IV_CS"/>
</dbReference>
<dbReference type="InterPro" id="IPR005786">
    <property type="entry name" value="B_amino_transII"/>
</dbReference>
<dbReference type="InterPro" id="IPR043131">
    <property type="entry name" value="BCAT-like_N"/>
</dbReference>
<dbReference type="Gene3D" id="3.30.470.10">
    <property type="match status" value="1"/>
</dbReference>
<dbReference type="PROSITE" id="PS00770">
    <property type="entry name" value="AA_TRANSFER_CLASS_4"/>
    <property type="match status" value="1"/>
</dbReference>
<dbReference type="EMBL" id="JAELUP010000113">
    <property type="protein sequence ID" value="MBJ6364012.1"/>
    <property type="molecule type" value="Genomic_DNA"/>
</dbReference>
<feature type="modified residue" description="N6-(pyridoxal phosphate)lysine" evidence="14">
    <location>
        <position position="196"/>
    </location>
</feature>
<keyword evidence="6 17" id="KW-0032">Aminotransferase</keyword>
<gene>
    <name evidence="19" type="ORF">JFN88_22605</name>
</gene>
<accession>A0A934JBI2</accession>
<evidence type="ECO:0000256" key="5">
    <source>
        <dbReference type="ARBA" id="ARBA00009320"/>
    </source>
</evidence>
<evidence type="ECO:0000256" key="13">
    <source>
        <dbReference type="ARBA" id="ARBA00049229"/>
    </source>
</evidence>
<dbReference type="InterPro" id="IPR043132">
    <property type="entry name" value="BCAT-like_C"/>
</dbReference>
<dbReference type="PANTHER" id="PTHR11825:SF44">
    <property type="entry name" value="BRANCHED-CHAIN-AMINO-ACID AMINOTRANSFERASE"/>
    <property type="match status" value="1"/>
</dbReference>
<evidence type="ECO:0000256" key="10">
    <source>
        <dbReference type="ARBA" id="ARBA00023304"/>
    </source>
</evidence>
<evidence type="ECO:0000313" key="19">
    <source>
        <dbReference type="EMBL" id="MBJ6364012.1"/>
    </source>
</evidence>
<comment type="caution">
    <text evidence="19">The sequence shown here is derived from an EMBL/GenBank/DDBJ whole genome shotgun (WGS) entry which is preliminary data.</text>
</comment>
<name>A0A934JBI2_9BACL</name>
<evidence type="ECO:0000256" key="16">
    <source>
        <dbReference type="RuleBase" id="RU004516"/>
    </source>
</evidence>
<dbReference type="PANTHER" id="PTHR11825">
    <property type="entry name" value="SUBGROUP IIII AMINOTRANSFERASE"/>
    <property type="match status" value="1"/>
</dbReference>
<comment type="pathway">
    <text evidence="4 18">Amino-acid biosynthesis; L-leucine biosynthesis; L-leucine from 3-methyl-2-oxobutanoate: step 4/4.</text>
</comment>
<dbReference type="Proteomes" id="UP000640274">
    <property type="component" value="Unassembled WGS sequence"/>
</dbReference>
<comment type="catalytic activity">
    <reaction evidence="13 17">
        <text>L-leucine + 2-oxoglutarate = 4-methyl-2-oxopentanoate + L-glutamate</text>
        <dbReference type="Rhea" id="RHEA:18321"/>
        <dbReference type="ChEBI" id="CHEBI:16810"/>
        <dbReference type="ChEBI" id="CHEBI:17865"/>
        <dbReference type="ChEBI" id="CHEBI:29985"/>
        <dbReference type="ChEBI" id="CHEBI:57427"/>
        <dbReference type="EC" id="2.6.1.42"/>
    </reaction>
</comment>
<comment type="pathway">
    <text evidence="2 18">Amino-acid biosynthesis; L-isoleucine biosynthesis; L-isoleucine from 2-oxobutanoate: step 4/4.</text>
</comment>
<evidence type="ECO:0000256" key="2">
    <source>
        <dbReference type="ARBA" id="ARBA00004824"/>
    </source>
</evidence>
<comment type="pathway">
    <text evidence="3 18">Amino-acid biosynthesis; L-valine biosynthesis; L-valine from pyruvate: step 4/4.</text>
</comment>
<dbReference type="GO" id="GO:0008652">
    <property type="term" value="P:amino acid biosynthetic process"/>
    <property type="evidence" value="ECO:0007669"/>
    <property type="project" value="UniProtKB-KW"/>
</dbReference>
<dbReference type="PIRSF" id="PIRSF006468">
    <property type="entry name" value="BCAT1"/>
    <property type="match status" value="1"/>
</dbReference>
<evidence type="ECO:0000256" key="12">
    <source>
        <dbReference type="ARBA" id="ARBA00048798"/>
    </source>
</evidence>
<comment type="catalytic activity">
    <reaction evidence="11 17">
        <text>L-valine + 2-oxoglutarate = 3-methyl-2-oxobutanoate + L-glutamate</text>
        <dbReference type="Rhea" id="RHEA:24813"/>
        <dbReference type="ChEBI" id="CHEBI:11851"/>
        <dbReference type="ChEBI" id="CHEBI:16810"/>
        <dbReference type="ChEBI" id="CHEBI:29985"/>
        <dbReference type="ChEBI" id="CHEBI:57762"/>
        <dbReference type="EC" id="2.6.1.42"/>
    </reaction>
</comment>
<evidence type="ECO:0000256" key="8">
    <source>
        <dbReference type="ARBA" id="ARBA00022679"/>
    </source>
</evidence>
<evidence type="ECO:0000256" key="14">
    <source>
        <dbReference type="PIRSR" id="PIRSR006468-1"/>
    </source>
</evidence>
<dbReference type="InterPro" id="IPR036038">
    <property type="entry name" value="Aminotransferase-like"/>
</dbReference>
<keyword evidence="7 17" id="KW-0028">Amino-acid biosynthesis</keyword>
<keyword evidence="20" id="KW-1185">Reference proteome</keyword>
<evidence type="ECO:0000256" key="3">
    <source>
        <dbReference type="ARBA" id="ARBA00004931"/>
    </source>
</evidence>
<organism evidence="19 20">
    <name type="scientific">Paenibacillus roseus</name>
    <dbReference type="NCBI Taxonomy" id="2798579"/>
    <lineage>
        <taxon>Bacteria</taxon>
        <taxon>Bacillati</taxon>
        <taxon>Bacillota</taxon>
        <taxon>Bacilli</taxon>
        <taxon>Bacillales</taxon>
        <taxon>Paenibacillaceae</taxon>
        <taxon>Paenibacillus</taxon>
    </lineage>
</organism>
<comment type="catalytic activity">
    <reaction evidence="12 17">
        <text>L-isoleucine + 2-oxoglutarate = (S)-3-methyl-2-oxopentanoate + L-glutamate</text>
        <dbReference type="Rhea" id="RHEA:24801"/>
        <dbReference type="ChEBI" id="CHEBI:16810"/>
        <dbReference type="ChEBI" id="CHEBI:29985"/>
        <dbReference type="ChEBI" id="CHEBI:35146"/>
        <dbReference type="ChEBI" id="CHEBI:58045"/>
        <dbReference type="EC" id="2.6.1.42"/>
    </reaction>
</comment>
<comment type="cofactor">
    <cofactor evidence="1 16">
        <name>pyridoxal 5'-phosphate</name>
        <dbReference type="ChEBI" id="CHEBI:597326"/>
    </cofactor>
</comment>
<evidence type="ECO:0000256" key="15">
    <source>
        <dbReference type="RuleBase" id="RU004106"/>
    </source>
</evidence>
<evidence type="ECO:0000256" key="6">
    <source>
        <dbReference type="ARBA" id="ARBA00022576"/>
    </source>
</evidence>
<reference evidence="19" key="1">
    <citation type="submission" date="2020-12" db="EMBL/GenBank/DDBJ databases">
        <authorList>
            <person name="Huq M.A."/>
        </authorList>
    </citation>
    <scope>NUCLEOTIDE SEQUENCE</scope>
    <source>
        <strain evidence="19">MAHUQ-46</strain>
    </source>
</reference>
<dbReference type="SUPFAM" id="SSF56752">
    <property type="entry name" value="D-aminoacid aminotransferase-like PLP-dependent enzymes"/>
    <property type="match status" value="1"/>
</dbReference>
<evidence type="ECO:0000256" key="9">
    <source>
        <dbReference type="ARBA" id="ARBA00022898"/>
    </source>
</evidence>
<dbReference type="NCBIfam" id="TIGR01123">
    <property type="entry name" value="ilvE_II"/>
    <property type="match status" value="1"/>
</dbReference>
<dbReference type="Pfam" id="PF01063">
    <property type="entry name" value="Aminotran_4"/>
    <property type="match status" value="1"/>
</dbReference>
<evidence type="ECO:0000256" key="18">
    <source>
        <dbReference type="RuleBase" id="RU004519"/>
    </source>
</evidence>
<keyword evidence="9 16" id="KW-0663">Pyridoxal phosphate</keyword>
<dbReference type="RefSeq" id="WP_199021618.1">
    <property type="nucleotide sequence ID" value="NZ_JAELUP010000113.1"/>
</dbReference>
<dbReference type="NCBIfam" id="NF009897">
    <property type="entry name" value="PRK13357.1"/>
    <property type="match status" value="1"/>
</dbReference>